<accession>A0AAD8HCK1</accession>
<sequence length="199" mass="22993">MLSINKMIRAGRNRLIIIHVVDGTSCSIMCNDFLKKAHQSTLYEFHTLTKNEMHQEFQHQEKYSNAISGAWLIFVKEKQIFKKICGDEFVAVAKNVSIDSIVNEFERWNVSDIYVEMKEQIQEKASGNIPENIETKKQIQEKASGNIPENIGPYVPYGFILDNASGYYFNENTGWWYDAESGYYGSGVHWYYYKAVTNA</sequence>
<evidence type="ECO:0000313" key="3">
    <source>
        <dbReference type="Proteomes" id="UP001237642"/>
    </source>
</evidence>
<gene>
    <name evidence="2" type="ORF">POM88_040205</name>
</gene>
<evidence type="ECO:0000259" key="1">
    <source>
        <dbReference type="Pfam" id="PF17780"/>
    </source>
</evidence>
<reference evidence="2" key="2">
    <citation type="submission" date="2023-05" db="EMBL/GenBank/DDBJ databases">
        <authorList>
            <person name="Schelkunov M.I."/>
        </authorList>
    </citation>
    <scope>NUCLEOTIDE SEQUENCE</scope>
    <source>
        <strain evidence="2">Hsosn_3</strain>
        <tissue evidence="2">Leaf</tissue>
    </source>
</reference>
<protein>
    <recommendedName>
        <fullName evidence="1">OCRE domain-containing protein</fullName>
    </recommendedName>
</protein>
<dbReference type="Proteomes" id="UP001237642">
    <property type="component" value="Unassembled WGS sequence"/>
</dbReference>
<dbReference type="AlphaFoldDB" id="A0AAD8HCK1"/>
<organism evidence="2 3">
    <name type="scientific">Heracleum sosnowskyi</name>
    <dbReference type="NCBI Taxonomy" id="360622"/>
    <lineage>
        <taxon>Eukaryota</taxon>
        <taxon>Viridiplantae</taxon>
        <taxon>Streptophyta</taxon>
        <taxon>Embryophyta</taxon>
        <taxon>Tracheophyta</taxon>
        <taxon>Spermatophyta</taxon>
        <taxon>Magnoliopsida</taxon>
        <taxon>eudicotyledons</taxon>
        <taxon>Gunneridae</taxon>
        <taxon>Pentapetalae</taxon>
        <taxon>asterids</taxon>
        <taxon>campanulids</taxon>
        <taxon>Apiales</taxon>
        <taxon>Apiaceae</taxon>
        <taxon>Apioideae</taxon>
        <taxon>apioid superclade</taxon>
        <taxon>Tordylieae</taxon>
        <taxon>Tordyliinae</taxon>
        <taxon>Heracleum</taxon>
    </lineage>
</organism>
<proteinExistence type="predicted"/>
<name>A0AAD8HCK1_9APIA</name>
<keyword evidence="3" id="KW-1185">Reference proteome</keyword>
<dbReference type="Pfam" id="PF17780">
    <property type="entry name" value="OCRE"/>
    <property type="match status" value="1"/>
</dbReference>
<reference evidence="2" key="1">
    <citation type="submission" date="2023-02" db="EMBL/GenBank/DDBJ databases">
        <title>Genome of toxic invasive species Heracleum sosnowskyi carries increased number of genes despite the absence of recent whole-genome duplications.</title>
        <authorList>
            <person name="Schelkunov M."/>
            <person name="Shtratnikova V."/>
            <person name="Makarenko M."/>
            <person name="Klepikova A."/>
            <person name="Omelchenko D."/>
            <person name="Novikova G."/>
            <person name="Obukhova E."/>
            <person name="Bogdanov V."/>
            <person name="Penin A."/>
            <person name="Logacheva M."/>
        </authorList>
    </citation>
    <scope>NUCLEOTIDE SEQUENCE</scope>
    <source>
        <strain evidence="2">Hsosn_3</strain>
        <tissue evidence="2">Leaf</tissue>
    </source>
</reference>
<evidence type="ECO:0000313" key="2">
    <source>
        <dbReference type="EMBL" id="KAK1364644.1"/>
    </source>
</evidence>
<dbReference type="InterPro" id="IPR041591">
    <property type="entry name" value="OCRE"/>
</dbReference>
<comment type="caution">
    <text evidence="2">The sequence shown here is derived from an EMBL/GenBank/DDBJ whole genome shotgun (WGS) entry which is preliminary data.</text>
</comment>
<dbReference type="EMBL" id="JAUIZM010000009">
    <property type="protein sequence ID" value="KAK1364644.1"/>
    <property type="molecule type" value="Genomic_DNA"/>
</dbReference>
<feature type="domain" description="OCRE" evidence="1">
    <location>
        <begin position="158"/>
        <end position="197"/>
    </location>
</feature>